<dbReference type="EMBL" id="ASWJ01000004">
    <property type="protein sequence ID" value="EOW84171.1"/>
    <property type="molecule type" value="Genomic_DNA"/>
</dbReference>
<dbReference type="InterPro" id="IPR025659">
    <property type="entry name" value="Tubby-like_C"/>
</dbReference>
<dbReference type="Pfam" id="PF04525">
    <property type="entry name" value="LOR"/>
    <property type="match status" value="1"/>
</dbReference>
<organism evidence="1 2">
    <name type="scientific">Enterococcus columbae DSM 7374 = ATCC 51263</name>
    <dbReference type="NCBI Taxonomy" id="1121865"/>
    <lineage>
        <taxon>Bacteria</taxon>
        <taxon>Bacillati</taxon>
        <taxon>Bacillota</taxon>
        <taxon>Bacilli</taxon>
        <taxon>Lactobacillales</taxon>
        <taxon>Enterococcaceae</taxon>
        <taxon>Enterococcus</taxon>
    </lineage>
</organism>
<evidence type="ECO:0000313" key="1">
    <source>
        <dbReference type="EMBL" id="EOW84171.1"/>
    </source>
</evidence>
<evidence type="ECO:0008006" key="3">
    <source>
        <dbReference type="Google" id="ProtNLM"/>
    </source>
</evidence>
<reference evidence="1 2" key="1">
    <citation type="submission" date="2013-03" db="EMBL/GenBank/DDBJ databases">
        <title>The Genome Sequence of Enterococcus columbae ATCC_51263 (PacBio/Illumina hybrid assembly).</title>
        <authorList>
            <consortium name="The Broad Institute Genomics Platform"/>
            <consortium name="The Broad Institute Genome Sequencing Center for Infectious Disease"/>
            <person name="Earl A."/>
            <person name="Russ C."/>
            <person name="Gilmore M."/>
            <person name="Surin D."/>
            <person name="Walker B."/>
            <person name="Young S."/>
            <person name="Zeng Q."/>
            <person name="Gargeya S."/>
            <person name="Fitzgerald M."/>
            <person name="Haas B."/>
            <person name="Abouelleil A."/>
            <person name="Allen A.W."/>
            <person name="Alvarado L."/>
            <person name="Arachchi H.M."/>
            <person name="Berlin A.M."/>
            <person name="Chapman S.B."/>
            <person name="Gainer-Dewar J."/>
            <person name="Goldberg J."/>
            <person name="Griggs A."/>
            <person name="Gujja S."/>
            <person name="Hansen M."/>
            <person name="Howarth C."/>
            <person name="Imamovic A."/>
            <person name="Ireland A."/>
            <person name="Larimer J."/>
            <person name="McCowan C."/>
            <person name="Murphy C."/>
            <person name="Pearson M."/>
            <person name="Poon T.W."/>
            <person name="Priest M."/>
            <person name="Roberts A."/>
            <person name="Saif S."/>
            <person name="Shea T."/>
            <person name="Sisk P."/>
            <person name="Sykes S."/>
            <person name="Wortman J."/>
            <person name="Nusbaum C."/>
            <person name="Birren B."/>
        </authorList>
    </citation>
    <scope>NUCLEOTIDE SEQUENCE [LARGE SCALE GENOMIC DNA]</scope>
    <source>
        <strain evidence="1 2">ATCC 51263</strain>
    </source>
</reference>
<dbReference type="eggNOG" id="COG4894">
    <property type="taxonomic scope" value="Bacteria"/>
</dbReference>
<evidence type="ECO:0000313" key="2">
    <source>
        <dbReference type="Proteomes" id="UP000014113"/>
    </source>
</evidence>
<proteinExistence type="predicted"/>
<dbReference type="Proteomes" id="UP000014113">
    <property type="component" value="Unassembled WGS sequence"/>
</dbReference>
<sequence length="184" mass="21644">MPEYYIQDQQLSNVTRTIIKDEQGKQLFLMVGTWGRQKDVLSLYKMNGQLIAQIKQLSILFGSRFAIYEHRQQVGVMRKIFNWPGDFYYIKQLHWAAHGNIYQHQYQIHHFNKKIMTMNTASLFSGDYYVLDIPESKHAAKCICIAAVLDYWLYHKKPHISSNLQTNEYQTAILAEGYQCQAKN</sequence>
<gene>
    <name evidence="1" type="ORF">I568_00658</name>
</gene>
<keyword evidence="2" id="KW-1185">Reference proteome</keyword>
<name>S0KXT2_9ENTE</name>
<dbReference type="PATRIC" id="fig|1121865.3.peg.59"/>
<dbReference type="STRING" id="1121865.OMW_00064"/>
<dbReference type="InterPro" id="IPR007612">
    <property type="entry name" value="LOR"/>
</dbReference>
<accession>S0KXT2</accession>
<protein>
    <recommendedName>
        <fullName evidence="3">YxjI</fullName>
    </recommendedName>
</protein>
<dbReference type="AlphaFoldDB" id="S0KXT2"/>
<dbReference type="SUPFAM" id="SSF54518">
    <property type="entry name" value="Tubby C-terminal domain-like"/>
    <property type="match status" value="1"/>
</dbReference>
<dbReference type="OrthoDB" id="2248181at2"/>
<dbReference type="RefSeq" id="WP_016182235.1">
    <property type="nucleotide sequence ID" value="NZ_JXKI01000007.1"/>
</dbReference>
<comment type="caution">
    <text evidence="1">The sequence shown here is derived from an EMBL/GenBank/DDBJ whole genome shotgun (WGS) entry which is preliminary data.</text>
</comment>